<keyword evidence="7" id="KW-1185">Reference proteome</keyword>
<dbReference type="InterPro" id="IPR011701">
    <property type="entry name" value="MFS"/>
</dbReference>
<dbReference type="GO" id="GO:0022857">
    <property type="term" value="F:transmembrane transporter activity"/>
    <property type="evidence" value="ECO:0007669"/>
    <property type="project" value="InterPro"/>
</dbReference>
<dbReference type="PANTHER" id="PTHR23514">
    <property type="entry name" value="BYPASS OF STOP CODON PROTEIN 6"/>
    <property type="match status" value="1"/>
</dbReference>
<protein>
    <submittedName>
        <fullName evidence="6">Putative MFS family arabinose efflux permease</fullName>
    </submittedName>
</protein>
<feature type="transmembrane region" description="Helical" evidence="5">
    <location>
        <begin position="300"/>
        <end position="322"/>
    </location>
</feature>
<keyword evidence="3 5" id="KW-1133">Transmembrane helix</keyword>
<dbReference type="Pfam" id="PF07690">
    <property type="entry name" value="MFS_1"/>
    <property type="match status" value="1"/>
</dbReference>
<feature type="transmembrane region" description="Helical" evidence="5">
    <location>
        <begin position="19"/>
        <end position="41"/>
    </location>
</feature>
<dbReference type="SUPFAM" id="SSF103473">
    <property type="entry name" value="MFS general substrate transporter"/>
    <property type="match status" value="1"/>
</dbReference>
<keyword evidence="4 5" id="KW-0472">Membrane</keyword>
<gene>
    <name evidence="6" type="ORF">FB559_0339</name>
</gene>
<feature type="transmembrane region" description="Helical" evidence="5">
    <location>
        <begin position="146"/>
        <end position="165"/>
    </location>
</feature>
<comment type="caution">
    <text evidence="6">The sequence shown here is derived from an EMBL/GenBank/DDBJ whole genome shotgun (WGS) entry which is preliminary data.</text>
</comment>
<organism evidence="6 7">
    <name type="scientific">Actinoallomurus bryophytorum</name>
    <dbReference type="NCBI Taxonomy" id="1490222"/>
    <lineage>
        <taxon>Bacteria</taxon>
        <taxon>Bacillati</taxon>
        <taxon>Actinomycetota</taxon>
        <taxon>Actinomycetes</taxon>
        <taxon>Streptosporangiales</taxon>
        <taxon>Thermomonosporaceae</taxon>
        <taxon>Actinoallomurus</taxon>
    </lineage>
</organism>
<evidence type="ECO:0000256" key="2">
    <source>
        <dbReference type="ARBA" id="ARBA00022692"/>
    </source>
</evidence>
<feature type="transmembrane region" description="Helical" evidence="5">
    <location>
        <begin position="245"/>
        <end position="264"/>
    </location>
</feature>
<dbReference type="InterPro" id="IPR051788">
    <property type="entry name" value="MFS_Transporter"/>
</dbReference>
<sequence length="387" mass="38454">MTVTPVAAVPARRDRQARVAVAVTFGVHGVAAGSWAGRIPWVKDVRHLSPAGLGVALMGAAVGGLLAAPLAAVLISRFGSRAVTRGMGLAMAASLPLVAFAPVLPMIFGALLLFGATGSVLDVSMNANGVVVQERYGRSIMSGLHGIWSIGGLTGSVIAGLAAGAGMGAPAHLLMVGAALLVISAVSGVWLTPAPRSAVGKVFARPDRVLLLLGAVIFFGLFAEAAAADWSAVYLHTTAHASQSVAAWGYAAFSLAMAGGRLMGDRLVEWIGSARLVRGAALTGAIGLALGLLVPVTPVVIVSFAVLGLGMATVVPLTFSAAGSTPGHDPGTAVAAVATVGYGGWMLAPPVIGFVAQGTSLTFALALVAVITALIAVPAGALRASAT</sequence>
<feature type="transmembrane region" description="Helical" evidence="5">
    <location>
        <begin position="171"/>
        <end position="191"/>
    </location>
</feature>
<evidence type="ECO:0000313" key="7">
    <source>
        <dbReference type="Proteomes" id="UP000316096"/>
    </source>
</evidence>
<keyword evidence="2 5" id="KW-0812">Transmembrane</keyword>
<evidence type="ECO:0000313" key="6">
    <source>
        <dbReference type="EMBL" id="TQL94856.1"/>
    </source>
</evidence>
<feature type="transmembrane region" description="Helical" evidence="5">
    <location>
        <begin position="334"/>
        <end position="355"/>
    </location>
</feature>
<feature type="transmembrane region" description="Helical" evidence="5">
    <location>
        <begin position="211"/>
        <end position="233"/>
    </location>
</feature>
<accession>A0A543CCN9</accession>
<dbReference type="RefSeq" id="WP_141952510.1">
    <property type="nucleotide sequence ID" value="NZ_VFOZ01000001.1"/>
</dbReference>
<feature type="transmembrane region" description="Helical" evidence="5">
    <location>
        <begin position="276"/>
        <end position="294"/>
    </location>
</feature>
<dbReference type="InterPro" id="IPR036259">
    <property type="entry name" value="MFS_trans_sf"/>
</dbReference>
<name>A0A543CCN9_9ACTN</name>
<dbReference type="OrthoDB" id="151222at2"/>
<dbReference type="Proteomes" id="UP000316096">
    <property type="component" value="Unassembled WGS sequence"/>
</dbReference>
<dbReference type="Gene3D" id="1.20.1250.20">
    <property type="entry name" value="MFS general substrate transporter like domains"/>
    <property type="match status" value="2"/>
</dbReference>
<feature type="transmembrane region" description="Helical" evidence="5">
    <location>
        <begin position="361"/>
        <end position="382"/>
    </location>
</feature>
<comment type="subcellular location">
    <subcellularLocation>
        <location evidence="1">Membrane</location>
        <topology evidence="1">Multi-pass membrane protein</topology>
    </subcellularLocation>
</comment>
<evidence type="ECO:0000256" key="3">
    <source>
        <dbReference type="ARBA" id="ARBA00022989"/>
    </source>
</evidence>
<dbReference type="AlphaFoldDB" id="A0A543CCN9"/>
<feature type="transmembrane region" description="Helical" evidence="5">
    <location>
        <begin position="53"/>
        <end position="75"/>
    </location>
</feature>
<dbReference type="CDD" id="cd17393">
    <property type="entry name" value="MFS_MosC_like"/>
    <property type="match status" value="1"/>
</dbReference>
<reference evidence="6 7" key="1">
    <citation type="submission" date="2019-06" db="EMBL/GenBank/DDBJ databases">
        <title>Sequencing the genomes of 1000 actinobacteria strains.</title>
        <authorList>
            <person name="Klenk H.-P."/>
        </authorList>
    </citation>
    <scope>NUCLEOTIDE SEQUENCE [LARGE SCALE GENOMIC DNA]</scope>
    <source>
        <strain evidence="6 7">DSM 102200</strain>
    </source>
</reference>
<dbReference type="EMBL" id="VFOZ01000001">
    <property type="protein sequence ID" value="TQL94856.1"/>
    <property type="molecule type" value="Genomic_DNA"/>
</dbReference>
<dbReference type="PANTHER" id="PTHR23514:SF13">
    <property type="entry name" value="INNER MEMBRANE PROTEIN YBJJ"/>
    <property type="match status" value="1"/>
</dbReference>
<evidence type="ECO:0000256" key="5">
    <source>
        <dbReference type="SAM" id="Phobius"/>
    </source>
</evidence>
<evidence type="ECO:0000256" key="1">
    <source>
        <dbReference type="ARBA" id="ARBA00004141"/>
    </source>
</evidence>
<proteinExistence type="predicted"/>
<dbReference type="GO" id="GO:0016020">
    <property type="term" value="C:membrane"/>
    <property type="evidence" value="ECO:0007669"/>
    <property type="project" value="UniProtKB-SubCell"/>
</dbReference>
<evidence type="ECO:0000256" key="4">
    <source>
        <dbReference type="ARBA" id="ARBA00023136"/>
    </source>
</evidence>